<dbReference type="EMBL" id="BFAA01013782">
    <property type="protein sequence ID" value="GCB75553.1"/>
    <property type="molecule type" value="Genomic_DNA"/>
</dbReference>
<keyword evidence="1" id="KW-1133">Transmembrane helix</keyword>
<dbReference type="AlphaFoldDB" id="A0A401PR10"/>
<evidence type="ECO:0000256" key="1">
    <source>
        <dbReference type="SAM" id="Phobius"/>
    </source>
</evidence>
<evidence type="ECO:0000313" key="2">
    <source>
        <dbReference type="EMBL" id="GCB75553.1"/>
    </source>
</evidence>
<dbReference type="Proteomes" id="UP000288216">
    <property type="component" value="Unassembled WGS sequence"/>
</dbReference>
<comment type="caution">
    <text evidence="2">The sequence shown here is derived from an EMBL/GenBank/DDBJ whole genome shotgun (WGS) entry which is preliminary data.</text>
</comment>
<keyword evidence="3" id="KW-1185">Reference proteome</keyword>
<keyword evidence="1" id="KW-0812">Transmembrane</keyword>
<reference evidence="2 3" key="1">
    <citation type="journal article" date="2018" name="Nat. Ecol. Evol.">
        <title>Shark genomes provide insights into elasmobranch evolution and the origin of vertebrates.</title>
        <authorList>
            <person name="Hara Y"/>
            <person name="Yamaguchi K"/>
            <person name="Onimaru K"/>
            <person name="Kadota M"/>
            <person name="Koyanagi M"/>
            <person name="Keeley SD"/>
            <person name="Tatsumi K"/>
            <person name="Tanaka K"/>
            <person name="Motone F"/>
            <person name="Kageyama Y"/>
            <person name="Nozu R"/>
            <person name="Adachi N"/>
            <person name="Nishimura O"/>
            <person name="Nakagawa R"/>
            <person name="Tanegashima C"/>
            <person name="Kiyatake I"/>
            <person name="Matsumoto R"/>
            <person name="Murakumo K"/>
            <person name="Nishida K"/>
            <person name="Terakita A"/>
            <person name="Kuratani S"/>
            <person name="Sato K"/>
            <person name="Hyodo S Kuraku.S."/>
        </authorList>
    </citation>
    <scope>NUCLEOTIDE SEQUENCE [LARGE SCALE GENOMIC DNA]</scope>
</reference>
<feature type="non-terminal residue" evidence="2">
    <location>
        <position position="1"/>
    </location>
</feature>
<evidence type="ECO:0000313" key="3">
    <source>
        <dbReference type="Proteomes" id="UP000288216"/>
    </source>
</evidence>
<organism evidence="2 3">
    <name type="scientific">Scyliorhinus torazame</name>
    <name type="common">Cloudy catshark</name>
    <name type="synonym">Catulus torazame</name>
    <dbReference type="NCBI Taxonomy" id="75743"/>
    <lineage>
        <taxon>Eukaryota</taxon>
        <taxon>Metazoa</taxon>
        <taxon>Chordata</taxon>
        <taxon>Craniata</taxon>
        <taxon>Vertebrata</taxon>
        <taxon>Chondrichthyes</taxon>
        <taxon>Elasmobranchii</taxon>
        <taxon>Galeomorphii</taxon>
        <taxon>Galeoidea</taxon>
        <taxon>Carcharhiniformes</taxon>
        <taxon>Scyliorhinidae</taxon>
        <taxon>Scyliorhinus</taxon>
    </lineage>
</organism>
<gene>
    <name evidence="2" type="ORF">scyTo_0019026</name>
</gene>
<proteinExistence type="predicted"/>
<feature type="transmembrane region" description="Helical" evidence="1">
    <location>
        <begin position="6"/>
        <end position="29"/>
    </location>
</feature>
<name>A0A401PR10_SCYTO</name>
<keyword evidence="1" id="KW-0472">Membrane</keyword>
<accession>A0A401PR10</accession>
<protein>
    <submittedName>
        <fullName evidence="2">Uncharacterized protein</fullName>
    </submittedName>
</protein>
<sequence length="40" mass="4267">LKSRVHVTVGIVLGVLGIIALAVVAVVIYRKKVTSRVPNQ</sequence>